<keyword evidence="2" id="KW-0677">Repeat</keyword>
<feature type="repeat" description="RCC1" evidence="5">
    <location>
        <begin position="271"/>
        <end position="323"/>
    </location>
</feature>
<evidence type="ECO:0000256" key="1">
    <source>
        <dbReference type="ARBA" id="ARBA00022679"/>
    </source>
</evidence>
<dbReference type="Proteomes" id="UP000095284">
    <property type="component" value="Unplaced"/>
</dbReference>
<dbReference type="Gene3D" id="3.90.1750.10">
    <property type="entry name" value="Hect, E3 ligase catalytic domains"/>
    <property type="match status" value="1"/>
</dbReference>
<reference evidence="10" key="1">
    <citation type="submission" date="2016-11" db="UniProtKB">
        <authorList>
            <consortium name="WormBaseParasite"/>
        </authorList>
    </citation>
    <scope>IDENTIFICATION</scope>
</reference>
<evidence type="ECO:0000313" key="8">
    <source>
        <dbReference type="Proteomes" id="UP000095284"/>
    </source>
</evidence>
<protein>
    <submittedName>
        <fullName evidence="7">(pine wood nematode) hypothetical protein</fullName>
    </submittedName>
    <submittedName>
        <fullName evidence="10">HECT domain-containing protein</fullName>
    </submittedName>
</protein>
<feature type="active site" description="Glycyl thioester intermediate" evidence="4">
    <location>
        <position position="996"/>
    </location>
</feature>
<dbReference type="Gene3D" id="2.130.10.30">
    <property type="entry name" value="Regulator of chromosome condensation 1/beta-lactamase-inhibitor protein II"/>
    <property type="match status" value="2"/>
</dbReference>
<evidence type="ECO:0000256" key="2">
    <source>
        <dbReference type="ARBA" id="ARBA00022737"/>
    </source>
</evidence>
<dbReference type="SMART" id="SM00119">
    <property type="entry name" value="HECTc"/>
    <property type="match status" value="1"/>
</dbReference>
<evidence type="ECO:0000256" key="3">
    <source>
        <dbReference type="ARBA" id="ARBA00022786"/>
    </source>
</evidence>
<name>A0A1I7S8T7_BURXY</name>
<organism evidence="8 10">
    <name type="scientific">Bursaphelenchus xylophilus</name>
    <name type="common">Pinewood nematode worm</name>
    <name type="synonym">Aphelenchoides xylophilus</name>
    <dbReference type="NCBI Taxonomy" id="6326"/>
    <lineage>
        <taxon>Eukaryota</taxon>
        <taxon>Metazoa</taxon>
        <taxon>Ecdysozoa</taxon>
        <taxon>Nematoda</taxon>
        <taxon>Chromadorea</taxon>
        <taxon>Rhabditida</taxon>
        <taxon>Tylenchina</taxon>
        <taxon>Tylenchomorpha</taxon>
        <taxon>Aphelenchoidea</taxon>
        <taxon>Aphelenchoididae</taxon>
        <taxon>Bursaphelenchus</taxon>
    </lineage>
</organism>
<feature type="repeat" description="RCC1" evidence="5">
    <location>
        <begin position="76"/>
        <end position="124"/>
    </location>
</feature>
<dbReference type="Pfam" id="PF00415">
    <property type="entry name" value="RCC1"/>
    <property type="match status" value="2"/>
</dbReference>
<dbReference type="PRINTS" id="PR00633">
    <property type="entry name" value="RCCNDNSATION"/>
</dbReference>
<proteinExistence type="predicted"/>
<dbReference type="SUPFAM" id="SSF50985">
    <property type="entry name" value="RCC1/BLIP-II"/>
    <property type="match status" value="1"/>
</dbReference>
<dbReference type="OrthoDB" id="16281at2759"/>
<dbReference type="PROSITE" id="PS50237">
    <property type="entry name" value="HECT"/>
    <property type="match status" value="1"/>
</dbReference>
<dbReference type="GO" id="GO:0004842">
    <property type="term" value="F:ubiquitin-protein transferase activity"/>
    <property type="evidence" value="ECO:0007669"/>
    <property type="project" value="InterPro"/>
</dbReference>
<accession>A0A1I7S8T7</accession>
<dbReference type="InterPro" id="IPR035983">
    <property type="entry name" value="Hect_E3_ubiquitin_ligase"/>
</dbReference>
<dbReference type="Gene3D" id="3.30.2160.10">
    <property type="entry name" value="Hect, E3 ligase catalytic domain"/>
    <property type="match status" value="1"/>
</dbReference>
<dbReference type="PROSITE" id="PS00626">
    <property type="entry name" value="RCC1_2"/>
    <property type="match status" value="1"/>
</dbReference>
<dbReference type="Proteomes" id="UP000659654">
    <property type="component" value="Unassembled WGS sequence"/>
</dbReference>
<dbReference type="InterPro" id="IPR009091">
    <property type="entry name" value="RCC1/BLIP-II"/>
</dbReference>
<dbReference type="Pfam" id="PF00632">
    <property type="entry name" value="HECT"/>
    <property type="match status" value="1"/>
</dbReference>
<dbReference type="InterPro" id="IPR058923">
    <property type="entry name" value="RCC1-like_dom"/>
</dbReference>
<dbReference type="PANTHER" id="PTHR45622:SF76">
    <property type="entry name" value="HECT AND RLD DOMAIN CONTAINING E3 UBIQUITIN LIGASE 4, ISOFORM C"/>
    <property type="match status" value="1"/>
</dbReference>
<keyword evidence="3 4" id="KW-0833">Ubl conjugation pathway</keyword>
<dbReference type="Proteomes" id="UP000582659">
    <property type="component" value="Unassembled WGS sequence"/>
</dbReference>
<evidence type="ECO:0000313" key="10">
    <source>
        <dbReference type="WBParaSite" id="BXY_0943200.1"/>
    </source>
</evidence>
<evidence type="ECO:0000259" key="6">
    <source>
        <dbReference type="PROSITE" id="PS50237"/>
    </source>
</evidence>
<dbReference type="AlphaFoldDB" id="A0A1I7S8T7"/>
<dbReference type="Gene3D" id="3.30.2410.10">
    <property type="entry name" value="Hect, E3 ligase catalytic domain"/>
    <property type="match status" value="1"/>
</dbReference>
<evidence type="ECO:0000313" key="7">
    <source>
        <dbReference type="EMBL" id="CAD5210158.1"/>
    </source>
</evidence>
<dbReference type="GO" id="GO:0005737">
    <property type="term" value="C:cytoplasm"/>
    <property type="evidence" value="ECO:0007669"/>
    <property type="project" value="TreeGrafter"/>
</dbReference>
<dbReference type="FunFam" id="3.30.2410.10:FF:000003">
    <property type="entry name" value="probable E3 ubiquitin-protein ligase HERC4 isoform X1"/>
    <property type="match status" value="1"/>
</dbReference>
<dbReference type="Pfam" id="PF25390">
    <property type="entry name" value="WD40_RLD"/>
    <property type="match status" value="1"/>
</dbReference>
<dbReference type="PROSITE" id="PS50012">
    <property type="entry name" value="RCC1_3"/>
    <property type="match status" value="6"/>
</dbReference>
<dbReference type="SMR" id="A0A1I7S8T7"/>
<feature type="repeat" description="RCC1" evidence="5">
    <location>
        <begin position="323"/>
        <end position="372"/>
    </location>
</feature>
<dbReference type="CDD" id="cd00078">
    <property type="entry name" value="HECTc"/>
    <property type="match status" value="1"/>
</dbReference>
<dbReference type="WBParaSite" id="BXY_0943200.1">
    <property type="protein sequence ID" value="BXY_0943200.1"/>
    <property type="gene ID" value="BXY_0943200"/>
</dbReference>
<dbReference type="InterPro" id="IPR051709">
    <property type="entry name" value="Ub-ligase/GTPase-reg"/>
</dbReference>
<dbReference type="EMBL" id="CAJFCV020000001">
    <property type="protein sequence ID" value="CAG9085843.1"/>
    <property type="molecule type" value="Genomic_DNA"/>
</dbReference>
<dbReference type="PANTHER" id="PTHR45622">
    <property type="entry name" value="UBIQUITIN-PROTEIN LIGASE E3A-RELATED"/>
    <property type="match status" value="1"/>
</dbReference>
<evidence type="ECO:0000256" key="5">
    <source>
        <dbReference type="PROSITE-ProRule" id="PRU00235"/>
    </source>
</evidence>
<feature type="repeat" description="RCC1" evidence="5">
    <location>
        <begin position="175"/>
        <end position="217"/>
    </location>
</feature>
<feature type="repeat" description="RCC1" evidence="5">
    <location>
        <begin position="125"/>
        <end position="174"/>
    </location>
</feature>
<sequence length="1028" mass="116875">MYRSVYRPYKNSKMDDSKEQRIMVMGHCADGQFGYVNKEYADSPTSWRLHLNHGETDQVVHFCLGEKHSLALTLKGRVYSCGSNEHGQLGRKSFDLIGECEFRQGLKIIQIATGQSHNLAVTEDGRLFAWGLNDNYQCGISEAGSLFTPTRVSNLSGVCQVACGSLSSIVLLDCNKVFVFGWVIGQAIGPTEIPLLNHIPLRQVAAGGDHFAVLTRSGNVMCWGRNDYGQTSVEAVDEVREPTLVGGPIKSMKVIQVACGGRHTSILTIEGRVFCFGANNFGQLGVSRKCRALSVPSPVLDLLGTKVKSIACGSSHTMAMTSKGLFSFGYNDYGQLGTGERDATALSPVSVKVDDPKALFAGWDQTIILCGGPGWMQNIKLPKVLTYAKMESLIEGKDKIDTISHLEFVFNSLGCLNASFLFPDSPYPCDFTHHGVNMDDVMKTFNLIDESPHAREYAECIISALQHINFKEIYDNLLRIPSDKLTFEVLRIFLILPWFHPMINPSDHTMRNILIPFVELLENVTKIYGQVLRTWWLTFETRHFNRVVSCLVGFIQFFFRRNPTPSPKYLPALRVLDQLCQVNKISNRVPYEKFYLNELMGKVNVHQDYVDYYVSKYPERFPRSQNKQNVLFYWSQYPFLMNAEAKSAILEADSMLKMHLSVASVIPIFNMIPEEHAFLHFHVRRDHIVEDTYEQVMRTSPTDMAKPLRVNFVGEEAEDRGGVRKEYFMLLFQELLQPTYGMFVEDPDSHMAWFSGVDGDPVSYEVVGRLCALAIYNFTLVNLPFPLALYKKLLGQQITLEDFKELHPTEGNSLEKMLEYEGDDFEDVFCQSFVISLEVFEHRVDVPLRPGGADIPVSQQNKNQFVQEYITMKMEKGVDNVLATQLDSFLKGFCRVLDSEILGLFQPRELMEMVTGNENYDWDVLKQNTKYKDEYHARHPVIECFWKVFYDLTVEEKKKFLLFLMGTDRIPLRGMKEVSMVIQPEPEHLIPVAHTCFNLLDLPKITDPKLMKQRLLMALENTSGFSLA</sequence>
<dbReference type="eggNOG" id="KOG0941">
    <property type="taxonomic scope" value="Eukaryota"/>
</dbReference>
<dbReference type="InterPro" id="IPR000408">
    <property type="entry name" value="Reg_chr_condens"/>
</dbReference>
<evidence type="ECO:0000256" key="4">
    <source>
        <dbReference type="PROSITE-ProRule" id="PRU00104"/>
    </source>
</evidence>
<dbReference type="InterPro" id="IPR000569">
    <property type="entry name" value="HECT_dom"/>
</dbReference>
<dbReference type="SUPFAM" id="SSF56204">
    <property type="entry name" value="Hect, E3 ligase catalytic domain"/>
    <property type="match status" value="1"/>
</dbReference>
<reference evidence="7" key="2">
    <citation type="submission" date="2020-09" db="EMBL/GenBank/DDBJ databases">
        <authorList>
            <person name="Kikuchi T."/>
        </authorList>
    </citation>
    <scope>NUCLEOTIDE SEQUENCE</scope>
    <source>
        <strain evidence="7">Ka4C1</strain>
    </source>
</reference>
<evidence type="ECO:0000313" key="9">
    <source>
        <dbReference type="Proteomes" id="UP000659654"/>
    </source>
</evidence>
<feature type="domain" description="HECT" evidence="6">
    <location>
        <begin position="700"/>
        <end position="1028"/>
    </location>
</feature>
<gene>
    <name evidence="7" type="ORF">BXYJ_LOCUS1795</name>
</gene>
<dbReference type="EMBL" id="CAJFDI010000001">
    <property type="protein sequence ID" value="CAD5210158.1"/>
    <property type="molecule type" value="Genomic_DNA"/>
</dbReference>
<feature type="repeat" description="RCC1" evidence="5">
    <location>
        <begin position="218"/>
        <end position="270"/>
    </location>
</feature>
<keyword evidence="1" id="KW-0808">Transferase</keyword>
<keyword evidence="9" id="KW-1185">Reference proteome</keyword>